<dbReference type="AlphaFoldDB" id="A0A7G7BD37"/>
<evidence type="ECO:0000313" key="4">
    <source>
        <dbReference type="EMBL" id="QNE78972.1"/>
    </source>
</evidence>
<evidence type="ECO:0000313" key="5">
    <source>
        <dbReference type="Proteomes" id="UP000515307"/>
    </source>
</evidence>
<dbReference type="EMBL" id="CP045702">
    <property type="protein sequence ID" value="QNE78972.1"/>
    <property type="molecule type" value="Genomic_DNA"/>
</dbReference>
<evidence type="ECO:0000259" key="2">
    <source>
        <dbReference type="Pfam" id="PF07228"/>
    </source>
</evidence>
<dbReference type="InterPro" id="IPR001932">
    <property type="entry name" value="PPM-type_phosphatase-like_dom"/>
</dbReference>
<sequence length="138" mass="14259">MAVAGGRRAGRGRGHLPPLVLRKDGAVEEVHIGGTLVGALPDPDFHQTEIRLAAGELLLLYSDGVTEASGGPTEQEMYGERRLMRDLAACLGMPAGAVAERIDLRSGQWLAGGDHDDLAVLAVQAAAPAAPTDGGQSQ</sequence>
<dbReference type="PANTHER" id="PTHR43156:SF2">
    <property type="entry name" value="STAGE II SPORULATION PROTEIN E"/>
    <property type="match status" value="1"/>
</dbReference>
<dbReference type="KEGG" id="sfiy:F0344_34255"/>
<dbReference type="InterPro" id="IPR036457">
    <property type="entry name" value="PPM-type-like_dom_sf"/>
</dbReference>
<feature type="domain" description="PPM-type phosphatase" evidence="2">
    <location>
        <begin position="14"/>
        <end position="124"/>
    </location>
</feature>
<reference evidence="3" key="2">
    <citation type="journal article" date="2020" name="Microbiol. Resour. Announc.">
        <title>Antarctic desert soil bacteria exhibit high novel natural product potential, evaluated through long-read genome sequencing and comparative genomics.</title>
        <authorList>
            <person name="Benaud N."/>
            <person name="Edwards R.J."/>
            <person name="Amos T.G."/>
            <person name="D'Agostino P.M."/>
            <person name="Gutierrez-Chavez C."/>
            <person name="Montgomery K."/>
            <person name="Nicetic I."/>
            <person name="Ferrari B.C."/>
        </authorList>
    </citation>
    <scope>NUCLEOTIDE SEQUENCE</scope>
    <source>
        <strain evidence="3">NBSH44</strain>
    </source>
</reference>
<gene>
    <name evidence="3" type="ORF">F0344_00105</name>
    <name evidence="4" type="ORF">F0344_34255</name>
</gene>
<keyword evidence="1" id="KW-0378">Hydrolase</keyword>
<keyword evidence="5" id="KW-1185">Reference proteome</keyword>
<evidence type="ECO:0000256" key="1">
    <source>
        <dbReference type="ARBA" id="ARBA00022801"/>
    </source>
</evidence>
<evidence type="ECO:0000313" key="3">
    <source>
        <dbReference type="EMBL" id="QNE73252.1"/>
    </source>
</evidence>
<protein>
    <submittedName>
        <fullName evidence="3">SpoIIE family protein phosphatase</fullName>
    </submittedName>
</protein>
<dbReference type="Pfam" id="PF07228">
    <property type="entry name" value="SpoIIE"/>
    <property type="match status" value="1"/>
</dbReference>
<dbReference type="EMBL" id="CP045702">
    <property type="protein sequence ID" value="QNE73252.1"/>
    <property type="molecule type" value="Genomic_DNA"/>
</dbReference>
<reference evidence="5" key="1">
    <citation type="submission" date="2019-10" db="EMBL/GenBank/DDBJ databases">
        <title>Antimicrobial potential of Antarctic Bacteria.</title>
        <authorList>
            <person name="Benaud N."/>
            <person name="Edwards R.J."/>
            <person name="Ferrari B.C."/>
        </authorList>
    </citation>
    <scope>NUCLEOTIDE SEQUENCE [LARGE SCALE GENOMIC DNA]</scope>
    <source>
        <strain evidence="5">NBSH44</strain>
    </source>
</reference>
<dbReference type="InterPro" id="IPR052016">
    <property type="entry name" value="Bact_Sigma-Reg"/>
</dbReference>
<name>A0A7G7BD37_9ACTN</name>
<dbReference type="SUPFAM" id="SSF81606">
    <property type="entry name" value="PP2C-like"/>
    <property type="match status" value="1"/>
</dbReference>
<proteinExistence type="predicted"/>
<accession>A0A7G7BD37</accession>
<dbReference type="Gene3D" id="3.60.40.10">
    <property type="entry name" value="PPM-type phosphatase domain"/>
    <property type="match status" value="1"/>
</dbReference>
<dbReference type="Proteomes" id="UP000515307">
    <property type="component" value="Chromosome"/>
</dbReference>
<dbReference type="KEGG" id="sfiy:F0344_00105"/>
<dbReference type="GO" id="GO:0016791">
    <property type="term" value="F:phosphatase activity"/>
    <property type="evidence" value="ECO:0007669"/>
    <property type="project" value="TreeGrafter"/>
</dbReference>
<organism evidence="3 5">
    <name type="scientific">Streptomyces finlayi</name>
    <dbReference type="NCBI Taxonomy" id="67296"/>
    <lineage>
        <taxon>Bacteria</taxon>
        <taxon>Bacillati</taxon>
        <taxon>Actinomycetota</taxon>
        <taxon>Actinomycetes</taxon>
        <taxon>Kitasatosporales</taxon>
        <taxon>Streptomycetaceae</taxon>
        <taxon>Streptomyces</taxon>
    </lineage>
</organism>
<dbReference type="PANTHER" id="PTHR43156">
    <property type="entry name" value="STAGE II SPORULATION PROTEIN E-RELATED"/>
    <property type="match status" value="1"/>
</dbReference>